<protein>
    <recommendedName>
        <fullName evidence="2">RNA 2',3'-cyclic phosphodiesterase</fullName>
        <shortName evidence="2">RNA 2',3'-CPDase</shortName>
        <ecNumber evidence="2">3.1.4.58</ecNumber>
    </recommendedName>
</protein>
<dbReference type="GO" id="GO:0008664">
    <property type="term" value="F:RNA 2',3'-cyclic 3'-phosphodiesterase activity"/>
    <property type="evidence" value="ECO:0007669"/>
    <property type="project" value="UniProtKB-EC"/>
</dbReference>
<dbReference type="Gene3D" id="3.90.1140.10">
    <property type="entry name" value="Cyclic phosphodiesterase"/>
    <property type="match status" value="1"/>
</dbReference>
<comment type="catalytic activity">
    <reaction evidence="2">
        <text>a 3'-end 2',3'-cyclophospho-ribonucleotide-RNA + H2O = a 3'-end 2'-phospho-ribonucleotide-RNA + H(+)</text>
        <dbReference type="Rhea" id="RHEA:11828"/>
        <dbReference type="Rhea" id="RHEA-COMP:10464"/>
        <dbReference type="Rhea" id="RHEA-COMP:17353"/>
        <dbReference type="ChEBI" id="CHEBI:15377"/>
        <dbReference type="ChEBI" id="CHEBI:15378"/>
        <dbReference type="ChEBI" id="CHEBI:83064"/>
        <dbReference type="ChEBI" id="CHEBI:173113"/>
        <dbReference type="EC" id="3.1.4.58"/>
    </reaction>
</comment>
<dbReference type="GO" id="GO:0004113">
    <property type="term" value="F:2',3'-cyclic-nucleotide 3'-phosphodiesterase activity"/>
    <property type="evidence" value="ECO:0007669"/>
    <property type="project" value="InterPro"/>
</dbReference>
<dbReference type="GO" id="GO:0016874">
    <property type="term" value="F:ligase activity"/>
    <property type="evidence" value="ECO:0007669"/>
    <property type="project" value="UniProtKB-KW"/>
</dbReference>
<name>A0A3E2BN78_9BACT</name>
<feature type="active site" description="Proton acceptor" evidence="2">
    <location>
        <position position="127"/>
    </location>
</feature>
<reference evidence="4 5" key="1">
    <citation type="submission" date="2018-08" db="EMBL/GenBank/DDBJ databases">
        <title>Genome analysis of the thermophilic bacterium of the candidate phylum Aminicenantes from deep subsurface aquifer revealed its physiology and ecological role.</title>
        <authorList>
            <person name="Kadnikov V.V."/>
            <person name="Mardanov A.V."/>
            <person name="Beletsky A.V."/>
            <person name="Karnachuk O.V."/>
            <person name="Ravin N.V."/>
        </authorList>
    </citation>
    <scope>NUCLEOTIDE SEQUENCE [LARGE SCALE GENOMIC DNA]</scope>
    <source>
        <strain evidence="4">BY38</strain>
    </source>
</reference>
<evidence type="ECO:0000313" key="4">
    <source>
        <dbReference type="EMBL" id="RFT16066.1"/>
    </source>
</evidence>
<feature type="short sequence motif" description="HXTX 1" evidence="2">
    <location>
        <begin position="40"/>
        <end position="43"/>
    </location>
</feature>
<comment type="caution">
    <text evidence="4">The sequence shown here is derived from an EMBL/GenBank/DDBJ whole genome shotgun (WGS) entry which is preliminary data.</text>
</comment>
<evidence type="ECO:0000259" key="3">
    <source>
        <dbReference type="Pfam" id="PF02834"/>
    </source>
</evidence>
<feature type="short sequence motif" description="HXTX 2" evidence="2">
    <location>
        <begin position="127"/>
        <end position="130"/>
    </location>
</feature>
<dbReference type="InterPro" id="IPR009097">
    <property type="entry name" value="Cyclic_Pdiesterase"/>
</dbReference>
<feature type="domain" description="Phosphoesterase HXTX" evidence="3">
    <location>
        <begin position="98"/>
        <end position="174"/>
    </location>
</feature>
<dbReference type="InterPro" id="IPR004175">
    <property type="entry name" value="RNA_CPDase"/>
</dbReference>
<evidence type="ECO:0000256" key="2">
    <source>
        <dbReference type="HAMAP-Rule" id="MF_01940"/>
    </source>
</evidence>
<feature type="active site" description="Proton donor" evidence="2">
    <location>
        <position position="40"/>
    </location>
</feature>
<dbReference type="NCBIfam" id="TIGR02258">
    <property type="entry name" value="2_5_ligase"/>
    <property type="match status" value="1"/>
</dbReference>
<evidence type="ECO:0000256" key="1">
    <source>
        <dbReference type="ARBA" id="ARBA00022801"/>
    </source>
</evidence>
<organism evidence="4 5">
    <name type="scientific">Candidatus Saccharicenans subterraneus</name>
    <dbReference type="NCBI Taxonomy" id="2508984"/>
    <lineage>
        <taxon>Bacteria</taxon>
        <taxon>Candidatus Aminicenantota</taxon>
        <taxon>Candidatus Aminicenantia</taxon>
        <taxon>Candidatus Aminicenantales</taxon>
        <taxon>Candidatus Saccharicenantaceae</taxon>
        <taxon>Candidatus Saccharicenans</taxon>
    </lineage>
</organism>
<dbReference type="EMBL" id="QUAH01000005">
    <property type="protein sequence ID" value="RFT16066.1"/>
    <property type="molecule type" value="Genomic_DNA"/>
</dbReference>
<dbReference type="SUPFAM" id="SSF55144">
    <property type="entry name" value="LigT-like"/>
    <property type="match status" value="1"/>
</dbReference>
<keyword evidence="1 2" id="KW-0378">Hydrolase</keyword>
<dbReference type="PANTHER" id="PTHR35561">
    <property type="entry name" value="RNA 2',3'-CYCLIC PHOSPHODIESTERASE"/>
    <property type="match status" value="1"/>
</dbReference>
<sequence length="185" mass="21208">MRTFIAIDLSQEIKNRLTAAVKQLKPLATGIKWVAPENYHLTLKFMGEVAESRIEDIKAILDNLSGKYQKFNLVARGTGSFPPGQSRMRVIWVGLEAGPELFSIQAELEEALSQQGFEKEERPFSPHLTIGRAREPQRQDRLKAELDRLGQQEFGSMEVKEIELFQSILRPEGPEYRIISRHYLK</sequence>
<dbReference type="HAMAP" id="MF_01940">
    <property type="entry name" value="RNA_CPDase"/>
    <property type="match status" value="1"/>
</dbReference>
<dbReference type="InterPro" id="IPR014051">
    <property type="entry name" value="Phosphoesterase_HXTX"/>
</dbReference>
<accession>A0A3E2BN78</accession>
<comment type="similarity">
    <text evidence="2">Belongs to the 2H phosphoesterase superfamily. ThpR family.</text>
</comment>
<dbReference type="PANTHER" id="PTHR35561:SF1">
    <property type="entry name" value="RNA 2',3'-CYCLIC PHOSPHODIESTERASE"/>
    <property type="match status" value="1"/>
</dbReference>
<dbReference type="Pfam" id="PF02834">
    <property type="entry name" value="LigT_PEase"/>
    <property type="match status" value="2"/>
</dbReference>
<keyword evidence="4" id="KW-0436">Ligase</keyword>
<feature type="domain" description="Phosphoesterase HXTX" evidence="3">
    <location>
        <begin position="7"/>
        <end position="92"/>
    </location>
</feature>
<dbReference type="EC" id="3.1.4.58" evidence="2"/>
<dbReference type="AlphaFoldDB" id="A0A3E2BN78"/>
<proteinExistence type="inferred from homology"/>
<dbReference type="Proteomes" id="UP000257323">
    <property type="component" value="Unassembled WGS sequence"/>
</dbReference>
<gene>
    <name evidence="4" type="ORF">OP8BY_2072</name>
</gene>
<evidence type="ECO:0000313" key="5">
    <source>
        <dbReference type="Proteomes" id="UP000257323"/>
    </source>
</evidence>
<comment type="function">
    <text evidence="2">Hydrolyzes RNA 2',3'-cyclic phosphodiester to an RNA 2'-phosphomonoester.</text>
</comment>